<dbReference type="PROSITE" id="PS00141">
    <property type="entry name" value="ASP_PROTEASE"/>
    <property type="match status" value="1"/>
</dbReference>
<keyword evidence="1" id="KW-0064">Aspartyl protease</keyword>
<keyword evidence="1" id="KW-0378">Hydrolase</keyword>
<reference evidence="3 4" key="1">
    <citation type="submission" date="2015-07" db="EMBL/GenBank/DDBJ databases">
        <title>The genome of Pseudoloma neurophilia, a relevant intracellular parasite of the zebrafish.</title>
        <authorList>
            <person name="Ndikumana S."/>
            <person name="Pelin A."/>
            <person name="Sanders J."/>
            <person name="Corradi N."/>
        </authorList>
    </citation>
    <scope>NUCLEOTIDE SEQUENCE [LARGE SCALE GENOMIC DNA]</scope>
    <source>
        <strain evidence="3 4">MK1</strain>
    </source>
</reference>
<organism evidence="3 4">
    <name type="scientific">Pseudoloma neurophilia</name>
    <dbReference type="NCBI Taxonomy" id="146866"/>
    <lineage>
        <taxon>Eukaryota</taxon>
        <taxon>Fungi</taxon>
        <taxon>Fungi incertae sedis</taxon>
        <taxon>Microsporidia</taxon>
        <taxon>Pseudoloma</taxon>
    </lineage>
</organism>
<protein>
    <recommendedName>
        <fullName evidence="5">Transposable element</fullName>
    </recommendedName>
</protein>
<keyword evidence="1" id="KW-0645">Protease</keyword>
<proteinExistence type="predicted"/>
<dbReference type="AlphaFoldDB" id="A0A0R0M6G9"/>
<name>A0A0R0M6G9_9MICR</name>
<dbReference type="OrthoDB" id="3206744at2759"/>
<dbReference type="GO" id="GO:0004190">
    <property type="term" value="F:aspartic-type endopeptidase activity"/>
    <property type="evidence" value="ECO:0007669"/>
    <property type="project" value="UniProtKB-KW"/>
</dbReference>
<dbReference type="Proteomes" id="UP000051530">
    <property type="component" value="Unassembled WGS sequence"/>
</dbReference>
<dbReference type="InterPro" id="IPR021109">
    <property type="entry name" value="Peptidase_aspartic_dom_sf"/>
</dbReference>
<evidence type="ECO:0008006" key="5">
    <source>
        <dbReference type="Google" id="ProtNLM"/>
    </source>
</evidence>
<dbReference type="SUPFAM" id="SSF50630">
    <property type="entry name" value="Acid proteases"/>
    <property type="match status" value="1"/>
</dbReference>
<gene>
    <name evidence="3" type="ORF">M153_16000014164</name>
</gene>
<sequence length="206" mass="23584">LNNKRDKAFSFQNGNNNQLRKYDNNAKSDHSNAVKKINDNPMYFRTSLNGCQADILLDTGSTKSFISADFVKTAKCQQIETDIFSITLADNSERQINSKVKASFQTLKGEILKTVELYTFSTSNYDIILGSDFLENNGIIIDFERKLAVIENEIINSDNGMTGKRHYQLKPLQRHLITLLIIIDLKLIIQSQLMALHFQFLLMRKK</sequence>
<evidence type="ECO:0000256" key="2">
    <source>
        <dbReference type="SAM" id="MobiDB-lite"/>
    </source>
</evidence>
<evidence type="ECO:0000313" key="4">
    <source>
        <dbReference type="Proteomes" id="UP000051530"/>
    </source>
</evidence>
<feature type="compositionally biased region" description="Polar residues" evidence="2">
    <location>
        <begin position="10"/>
        <end position="19"/>
    </location>
</feature>
<dbReference type="InterPro" id="IPR001969">
    <property type="entry name" value="Aspartic_peptidase_AS"/>
</dbReference>
<evidence type="ECO:0000313" key="3">
    <source>
        <dbReference type="EMBL" id="KRH94721.1"/>
    </source>
</evidence>
<dbReference type="GO" id="GO:0006508">
    <property type="term" value="P:proteolysis"/>
    <property type="evidence" value="ECO:0007669"/>
    <property type="project" value="InterPro"/>
</dbReference>
<comment type="caution">
    <text evidence="3">The sequence shown here is derived from an EMBL/GenBank/DDBJ whole genome shotgun (WGS) entry which is preliminary data.</text>
</comment>
<dbReference type="Pfam" id="PF08284">
    <property type="entry name" value="RVP_2"/>
    <property type="match status" value="1"/>
</dbReference>
<dbReference type="VEuPathDB" id="MicrosporidiaDB:M153_16000014164"/>
<keyword evidence="4" id="KW-1185">Reference proteome</keyword>
<dbReference type="Gene3D" id="2.40.70.10">
    <property type="entry name" value="Acid Proteases"/>
    <property type="match status" value="1"/>
</dbReference>
<evidence type="ECO:0000256" key="1">
    <source>
        <dbReference type="ARBA" id="ARBA00022750"/>
    </source>
</evidence>
<dbReference type="EMBL" id="LGUB01000038">
    <property type="protein sequence ID" value="KRH94721.1"/>
    <property type="molecule type" value="Genomic_DNA"/>
</dbReference>
<feature type="non-terminal residue" evidence="3">
    <location>
        <position position="1"/>
    </location>
</feature>
<accession>A0A0R0M6G9</accession>
<feature type="region of interest" description="Disordered" evidence="2">
    <location>
        <begin position="1"/>
        <end position="25"/>
    </location>
</feature>
<dbReference type="CDD" id="cd00303">
    <property type="entry name" value="retropepsin_like"/>
    <property type="match status" value="1"/>
</dbReference>